<reference evidence="1" key="1">
    <citation type="submission" date="2021-05" db="EMBL/GenBank/DDBJ databases">
        <authorList>
            <person name="Alioto T."/>
            <person name="Alioto T."/>
            <person name="Gomez Garrido J."/>
        </authorList>
    </citation>
    <scope>NUCLEOTIDE SEQUENCE</scope>
</reference>
<dbReference type="EMBL" id="HBUF01152870">
    <property type="protein sequence ID" value="CAG6648574.1"/>
    <property type="molecule type" value="Transcribed_RNA"/>
</dbReference>
<organism evidence="1">
    <name type="scientific">Cacopsylla melanoneura</name>
    <dbReference type="NCBI Taxonomy" id="428564"/>
    <lineage>
        <taxon>Eukaryota</taxon>
        <taxon>Metazoa</taxon>
        <taxon>Ecdysozoa</taxon>
        <taxon>Arthropoda</taxon>
        <taxon>Hexapoda</taxon>
        <taxon>Insecta</taxon>
        <taxon>Pterygota</taxon>
        <taxon>Neoptera</taxon>
        <taxon>Paraneoptera</taxon>
        <taxon>Hemiptera</taxon>
        <taxon>Sternorrhyncha</taxon>
        <taxon>Psylloidea</taxon>
        <taxon>Psyllidae</taxon>
        <taxon>Psyllinae</taxon>
        <taxon>Cacopsylla</taxon>
    </lineage>
</organism>
<dbReference type="AlphaFoldDB" id="A0A8D8W8D7"/>
<accession>A0A8D8W8D7</accession>
<name>A0A8D8W8D7_9HEMI</name>
<sequence length="120" mass="14048">MIQLSDHSIRLTYTVTTHLPSKLFDIIPQYLKVELSKKHENLTTTHIHDIVQQEILRLEKLRLLDNYSDNSTENTSHTPRFRTSNRNSFTRMSVTEEVKLPMTENTTHTGVLSIKFIVRI</sequence>
<protein>
    <submittedName>
        <fullName evidence="1">Uncharacterized protein</fullName>
    </submittedName>
</protein>
<proteinExistence type="predicted"/>
<dbReference type="EMBL" id="HBUF01152869">
    <property type="protein sequence ID" value="CAG6648572.1"/>
    <property type="molecule type" value="Transcribed_RNA"/>
</dbReference>
<evidence type="ECO:0000313" key="1">
    <source>
        <dbReference type="EMBL" id="CAG6648574.1"/>
    </source>
</evidence>